<evidence type="ECO:0000313" key="1">
    <source>
        <dbReference type="EMBL" id="KAJ0033905.1"/>
    </source>
</evidence>
<sequence>MEESSKEATLTDISTRLELPSKTLKYIHFPPDKSSVDLKFTDRSGQLYTFSCRKRPEGHYPKPALTRGWLDFVRSKAIRVGDRLIFRKLDGGELGIEVKKKTEMKLFVKNHWDLRSSVHLLSVTVSELQFS</sequence>
<organism evidence="1 2">
    <name type="scientific">Pistacia integerrima</name>
    <dbReference type="NCBI Taxonomy" id="434235"/>
    <lineage>
        <taxon>Eukaryota</taxon>
        <taxon>Viridiplantae</taxon>
        <taxon>Streptophyta</taxon>
        <taxon>Embryophyta</taxon>
        <taxon>Tracheophyta</taxon>
        <taxon>Spermatophyta</taxon>
        <taxon>Magnoliopsida</taxon>
        <taxon>eudicotyledons</taxon>
        <taxon>Gunneridae</taxon>
        <taxon>Pentapetalae</taxon>
        <taxon>rosids</taxon>
        <taxon>malvids</taxon>
        <taxon>Sapindales</taxon>
        <taxon>Anacardiaceae</taxon>
        <taxon>Pistacia</taxon>
    </lineage>
</organism>
<dbReference type="EMBL" id="CM047742">
    <property type="protein sequence ID" value="KAJ0033905.1"/>
    <property type="molecule type" value="Genomic_DNA"/>
</dbReference>
<name>A0ACC0Y9X3_9ROSI</name>
<gene>
    <name evidence="1" type="ORF">Pint_24369</name>
</gene>
<evidence type="ECO:0000313" key="2">
    <source>
        <dbReference type="Proteomes" id="UP001163603"/>
    </source>
</evidence>
<comment type="caution">
    <text evidence="1">The sequence shown here is derived from an EMBL/GenBank/DDBJ whole genome shotgun (WGS) entry which is preliminary data.</text>
</comment>
<protein>
    <submittedName>
        <fullName evidence="1">Uncharacterized protein</fullName>
    </submittedName>
</protein>
<keyword evidence="2" id="KW-1185">Reference proteome</keyword>
<reference evidence="2" key="1">
    <citation type="journal article" date="2023" name="G3 (Bethesda)">
        <title>Genome assembly and association tests identify interacting loci associated with vigor, precocity, and sex in interspecific pistachio rootstocks.</title>
        <authorList>
            <person name="Palmer W."/>
            <person name="Jacygrad E."/>
            <person name="Sagayaradj S."/>
            <person name="Cavanaugh K."/>
            <person name="Han R."/>
            <person name="Bertier L."/>
            <person name="Beede B."/>
            <person name="Kafkas S."/>
            <person name="Golino D."/>
            <person name="Preece J."/>
            <person name="Michelmore R."/>
        </authorList>
    </citation>
    <scope>NUCLEOTIDE SEQUENCE [LARGE SCALE GENOMIC DNA]</scope>
</reference>
<accession>A0ACC0Y9X3</accession>
<dbReference type="Proteomes" id="UP001163603">
    <property type="component" value="Chromosome 7"/>
</dbReference>
<proteinExistence type="predicted"/>